<keyword evidence="2" id="KW-1185">Reference proteome</keyword>
<proteinExistence type="predicted"/>
<dbReference type="Proteomes" id="UP001060215">
    <property type="component" value="Chromosome 14"/>
</dbReference>
<evidence type="ECO:0000313" key="2">
    <source>
        <dbReference type="Proteomes" id="UP001060215"/>
    </source>
</evidence>
<keyword evidence="1" id="KW-0808">Transferase</keyword>
<gene>
    <name evidence="1" type="ORF">LOK49_LG13G00483</name>
</gene>
<evidence type="ECO:0000313" key="1">
    <source>
        <dbReference type="EMBL" id="KAI7987420.1"/>
    </source>
</evidence>
<name>A0ACC0FFH3_9ERIC</name>
<keyword evidence="1" id="KW-0489">Methyltransferase</keyword>
<comment type="caution">
    <text evidence="1">The sequence shown here is derived from an EMBL/GenBank/DDBJ whole genome shotgun (WGS) entry which is preliminary data.</text>
</comment>
<organism evidence="1 2">
    <name type="scientific">Camellia lanceoleosa</name>
    <dbReference type="NCBI Taxonomy" id="1840588"/>
    <lineage>
        <taxon>Eukaryota</taxon>
        <taxon>Viridiplantae</taxon>
        <taxon>Streptophyta</taxon>
        <taxon>Embryophyta</taxon>
        <taxon>Tracheophyta</taxon>
        <taxon>Spermatophyta</taxon>
        <taxon>Magnoliopsida</taxon>
        <taxon>eudicotyledons</taxon>
        <taxon>Gunneridae</taxon>
        <taxon>Pentapetalae</taxon>
        <taxon>asterids</taxon>
        <taxon>Ericales</taxon>
        <taxon>Theaceae</taxon>
        <taxon>Camellia</taxon>
    </lineage>
</organism>
<sequence length="131" mass="14265">MDKENTHRQSSELEEKNEERELSYHKFNESQREQAVLKRLQQGEIVAQICDAGTPGISDPGMELVKLCVDENIPVIPIPGPSAFVAALSASGLATDEFTFVGFLPKHAGSRKEVDCICKGSSNIDILCSSS</sequence>
<protein>
    <submittedName>
        <fullName evidence="1">Ribosomal RNA small subunit methyltransferase I</fullName>
    </submittedName>
</protein>
<dbReference type="EMBL" id="CM045771">
    <property type="protein sequence ID" value="KAI7987420.1"/>
    <property type="molecule type" value="Genomic_DNA"/>
</dbReference>
<reference evidence="1 2" key="1">
    <citation type="journal article" date="2022" name="Plant J.">
        <title>Chromosome-level genome of Camellia lanceoleosa provides a valuable resource for understanding genome evolution and self-incompatibility.</title>
        <authorList>
            <person name="Gong W."/>
            <person name="Xiao S."/>
            <person name="Wang L."/>
            <person name="Liao Z."/>
            <person name="Chang Y."/>
            <person name="Mo W."/>
            <person name="Hu G."/>
            <person name="Li W."/>
            <person name="Zhao G."/>
            <person name="Zhu H."/>
            <person name="Hu X."/>
            <person name="Ji K."/>
            <person name="Xiang X."/>
            <person name="Song Q."/>
            <person name="Yuan D."/>
            <person name="Jin S."/>
            <person name="Zhang L."/>
        </authorList>
    </citation>
    <scope>NUCLEOTIDE SEQUENCE [LARGE SCALE GENOMIC DNA]</scope>
    <source>
        <strain evidence="1">SQ_2022a</strain>
    </source>
</reference>
<accession>A0ACC0FFH3</accession>